<dbReference type="Proteomes" id="UP000293296">
    <property type="component" value="Chromosome"/>
</dbReference>
<feature type="domain" description="Sigma-54 factor interaction" evidence="7">
    <location>
        <begin position="11"/>
        <end position="241"/>
    </location>
</feature>
<keyword evidence="9" id="KW-1185">Reference proteome</keyword>
<dbReference type="Gene3D" id="3.40.50.300">
    <property type="entry name" value="P-loop containing nucleotide triphosphate hydrolases"/>
    <property type="match status" value="1"/>
</dbReference>
<dbReference type="Pfam" id="PF00158">
    <property type="entry name" value="Sigma54_activat"/>
    <property type="match status" value="1"/>
</dbReference>
<dbReference type="Pfam" id="PF25601">
    <property type="entry name" value="AAA_lid_14"/>
    <property type="match status" value="1"/>
</dbReference>
<keyword evidence="3" id="KW-0805">Transcription regulation</keyword>
<dbReference type="SMART" id="SM00382">
    <property type="entry name" value="AAA"/>
    <property type="match status" value="1"/>
</dbReference>
<dbReference type="AlphaFoldDB" id="A0A4P6HV80"/>
<dbReference type="PANTHER" id="PTHR32071">
    <property type="entry name" value="TRANSCRIPTIONAL REGULATORY PROTEIN"/>
    <property type="match status" value="1"/>
</dbReference>
<dbReference type="SUPFAM" id="SSF46689">
    <property type="entry name" value="Homeodomain-like"/>
    <property type="match status" value="1"/>
</dbReference>
<dbReference type="InterPro" id="IPR009057">
    <property type="entry name" value="Homeodomain-like_sf"/>
</dbReference>
<evidence type="ECO:0000256" key="4">
    <source>
        <dbReference type="ARBA" id="ARBA00023125"/>
    </source>
</evidence>
<feature type="compositionally biased region" description="Low complexity" evidence="6">
    <location>
        <begin position="278"/>
        <end position="288"/>
    </location>
</feature>
<dbReference type="Pfam" id="PF02954">
    <property type="entry name" value="HTH_8"/>
    <property type="match status" value="1"/>
</dbReference>
<dbReference type="OrthoDB" id="9763792at2"/>
<dbReference type="GO" id="GO:0006355">
    <property type="term" value="P:regulation of DNA-templated transcription"/>
    <property type="evidence" value="ECO:0007669"/>
    <property type="project" value="InterPro"/>
</dbReference>
<protein>
    <submittedName>
        <fullName evidence="8">AAA family ATPase</fullName>
    </submittedName>
</protein>
<dbReference type="InterPro" id="IPR003593">
    <property type="entry name" value="AAA+_ATPase"/>
</dbReference>
<dbReference type="CDD" id="cd00009">
    <property type="entry name" value="AAA"/>
    <property type="match status" value="1"/>
</dbReference>
<name>A0A4P6HV80_9BACT</name>
<organism evidence="8 9">
    <name type="scientific">Solidesulfovibrio carbinolicus</name>
    <dbReference type="NCBI Taxonomy" id="296842"/>
    <lineage>
        <taxon>Bacteria</taxon>
        <taxon>Pseudomonadati</taxon>
        <taxon>Thermodesulfobacteriota</taxon>
        <taxon>Desulfovibrionia</taxon>
        <taxon>Desulfovibrionales</taxon>
        <taxon>Desulfovibrionaceae</taxon>
        <taxon>Solidesulfovibrio</taxon>
    </lineage>
</organism>
<keyword evidence="4" id="KW-0238">DNA-binding</keyword>
<dbReference type="InterPro" id="IPR002078">
    <property type="entry name" value="Sigma_54_int"/>
</dbReference>
<dbReference type="GO" id="GO:0043565">
    <property type="term" value="F:sequence-specific DNA binding"/>
    <property type="evidence" value="ECO:0007669"/>
    <property type="project" value="InterPro"/>
</dbReference>
<dbReference type="PANTHER" id="PTHR32071:SF38">
    <property type="entry name" value="PSP OPERON TRANSCRIPTIONAL ACTIVATOR"/>
    <property type="match status" value="1"/>
</dbReference>
<keyword evidence="1" id="KW-0547">Nucleotide-binding</keyword>
<evidence type="ECO:0000313" key="8">
    <source>
        <dbReference type="EMBL" id="QAZ69428.1"/>
    </source>
</evidence>
<dbReference type="InterPro" id="IPR002197">
    <property type="entry name" value="HTH_Fis"/>
</dbReference>
<dbReference type="SUPFAM" id="SSF52540">
    <property type="entry name" value="P-loop containing nucleoside triphosphate hydrolases"/>
    <property type="match status" value="1"/>
</dbReference>
<gene>
    <name evidence="8" type="ORF">C3Y92_03490</name>
</gene>
<evidence type="ECO:0000313" key="9">
    <source>
        <dbReference type="Proteomes" id="UP000293296"/>
    </source>
</evidence>
<dbReference type="FunFam" id="3.40.50.300:FF:000006">
    <property type="entry name" value="DNA-binding transcriptional regulator NtrC"/>
    <property type="match status" value="1"/>
</dbReference>
<dbReference type="InterPro" id="IPR058031">
    <property type="entry name" value="AAA_lid_NorR"/>
</dbReference>
<evidence type="ECO:0000259" key="7">
    <source>
        <dbReference type="PROSITE" id="PS50045"/>
    </source>
</evidence>
<evidence type="ECO:0000256" key="6">
    <source>
        <dbReference type="SAM" id="MobiDB-lite"/>
    </source>
</evidence>
<evidence type="ECO:0000256" key="3">
    <source>
        <dbReference type="ARBA" id="ARBA00023015"/>
    </source>
</evidence>
<dbReference type="InterPro" id="IPR027417">
    <property type="entry name" value="P-loop_NTPase"/>
</dbReference>
<dbReference type="RefSeq" id="WP_129349548.1">
    <property type="nucleotide sequence ID" value="NZ_CP026538.1"/>
</dbReference>
<accession>A0A4P6HV80</accession>
<dbReference type="PROSITE" id="PS50045">
    <property type="entry name" value="SIGMA54_INTERACT_4"/>
    <property type="match status" value="1"/>
</dbReference>
<feature type="region of interest" description="Disordered" evidence="6">
    <location>
        <begin position="267"/>
        <end position="310"/>
    </location>
</feature>
<evidence type="ECO:0000256" key="1">
    <source>
        <dbReference type="ARBA" id="ARBA00022741"/>
    </source>
</evidence>
<reference evidence="8 9" key="1">
    <citation type="submission" date="2018-02" db="EMBL/GenBank/DDBJ databases">
        <title>Genome sequence of Desulfovibrio carbinolicus DSM 3852.</title>
        <authorList>
            <person name="Wilbanks E."/>
            <person name="Skennerton C.T."/>
            <person name="Orphan V.J."/>
        </authorList>
    </citation>
    <scope>NUCLEOTIDE SEQUENCE [LARGE SCALE GENOMIC DNA]</scope>
    <source>
        <strain evidence="8 9">DSM 3852</strain>
    </source>
</reference>
<dbReference type="PROSITE" id="PS00688">
    <property type="entry name" value="SIGMA54_INTERACT_3"/>
    <property type="match status" value="1"/>
</dbReference>
<dbReference type="PROSITE" id="PS00676">
    <property type="entry name" value="SIGMA54_INTERACT_2"/>
    <property type="match status" value="1"/>
</dbReference>
<dbReference type="InterPro" id="IPR025944">
    <property type="entry name" value="Sigma_54_int_dom_CS"/>
</dbReference>
<sequence length="373" mass="39782">MTPDAPWLAEALGQSDAFLACMEAVAQAASIDRPALIVGERGTGKELAAARLHYHSPRWDRAYVPVNLAALPRTLIESELFGHEAGAFTGASRRRVGRFEAADGGTLFLDELHAAPLAVQAKLLRAVEYGHIERIGSSQPVAVDVRIVAAVNVDPRRLVAKGRLLPDLLDRLAFCVLVMPPLRERHGDIPYLAERFAARFAAQLGRPEPPVFSRAAITALAAHPWPGNIRELKTVVERVVLACPSSRIDAIQIDPFAALSPAREVQEGVPPSWPPEASSILSSLSHHPGGSGGMIPPDGSRAAPWPPEASLSSPLPNFTEAVASLEIALLGRALARSGGNQRRAAGLLGLGYHQFRGLYRKYAGALDAASKAP</sequence>
<dbReference type="GO" id="GO:0005524">
    <property type="term" value="F:ATP binding"/>
    <property type="evidence" value="ECO:0007669"/>
    <property type="project" value="UniProtKB-KW"/>
</dbReference>
<evidence type="ECO:0000256" key="2">
    <source>
        <dbReference type="ARBA" id="ARBA00022840"/>
    </source>
</evidence>
<proteinExistence type="predicted"/>
<keyword evidence="5" id="KW-0804">Transcription</keyword>
<keyword evidence="2" id="KW-0067">ATP-binding</keyword>
<dbReference type="EMBL" id="CP026538">
    <property type="protein sequence ID" value="QAZ69428.1"/>
    <property type="molecule type" value="Genomic_DNA"/>
</dbReference>
<dbReference type="InterPro" id="IPR025943">
    <property type="entry name" value="Sigma_54_int_dom_ATP-bd_2"/>
</dbReference>
<evidence type="ECO:0000256" key="5">
    <source>
        <dbReference type="ARBA" id="ARBA00023163"/>
    </source>
</evidence>
<dbReference type="KEGG" id="dcb:C3Y92_03490"/>
<dbReference type="Gene3D" id="1.10.8.60">
    <property type="match status" value="1"/>
</dbReference>